<reference evidence="3 4" key="1">
    <citation type="submission" date="2019-11" db="EMBL/GenBank/DDBJ databases">
        <title>P. haliotis isolates from Z. marina roots.</title>
        <authorList>
            <person name="Cohen M."/>
            <person name="Jospin G."/>
            <person name="Eisen J.A."/>
            <person name="Coil D.A."/>
        </authorList>
    </citation>
    <scope>NUCLEOTIDE SEQUENCE [LARGE SCALE GENOMIC DNA]</scope>
    <source>
        <strain evidence="3 4">UCD-MCMsp1aY</strain>
    </source>
</reference>
<dbReference type="OrthoDB" id="5295117at2"/>
<dbReference type="PROSITE" id="PS51371">
    <property type="entry name" value="CBS"/>
    <property type="match status" value="1"/>
</dbReference>
<keyword evidence="4" id="KW-1185">Reference proteome</keyword>
<dbReference type="InterPro" id="IPR046342">
    <property type="entry name" value="CBS_dom_sf"/>
</dbReference>
<accession>A0A6N8F9W6</accession>
<protein>
    <submittedName>
        <fullName evidence="3">CBS domain-containing protein</fullName>
    </submittedName>
</protein>
<dbReference type="Pfam" id="PF00571">
    <property type="entry name" value="CBS"/>
    <property type="match status" value="1"/>
</dbReference>
<gene>
    <name evidence="3" type="ORF">GNP35_11010</name>
</gene>
<organism evidence="3 4">
    <name type="scientific">Psychrosphaera haliotis</name>
    <dbReference type="NCBI Taxonomy" id="555083"/>
    <lineage>
        <taxon>Bacteria</taxon>
        <taxon>Pseudomonadati</taxon>
        <taxon>Pseudomonadota</taxon>
        <taxon>Gammaproteobacteria</taxon>
        <taxon>Alteromonadales</taxon>
        <taxon>Pseudoalteromonadaceae</taxon>
        <taxon>Psychrosphaera</taxon>
    </lineage>
</organism>
<dbReference type="Proteomes" id="UP000439994">
    <property type="component" value="Unassembled WGS sequence"/>
</dbReference>
<dbReference type="SUPFAM" id="SSF54631">
    <property type="entry name" value="CBS-domain pair"/>
    <property type="match status" value="1"/>
</dbReference>
<dbReference type="Gene3D" id="3.10.580.10">
    <property type="entry name" value="CBS-domain"/>
    <property type="match status" value="1"/>
</dbReference>
<comment type="caution">
    <text evidence="3">The sequence shown here is derived from an EMBL/GenBank/DDBJ whole genome shotgun (WGS) entry which is preliminary data.</text>
</comment>
<name>A0A6N8F9W6_9GAMM</name>
<keyword evidence="1" id="KW-0129">CBS domain</keyword>
<evidence type="ECO:0000313" key="3">
    <source>
        <dbReference type="EMBL" id="MUH72964.1"/>
    </source>
</evidence>
<evidence type="ECO:0000313" key="4">
    <source>
        <dbReference type="Proteomes" id="UP000439994"/>
    </source>
</evidence>
<dbReference type="EMBL" id="WOCD01000005">
    <property type="protein sequence ID" value="MUH72964.1"/>
    <property type="molecule type" value="Genomic_DNA"/>
</dbReference>
<sequence>MKELQLYNVDQSDNVFIHALDKKLTITSPATEVFNDFQEHEPVKVNGDVKAKDALILMKRADTEMKLVVSSHGDFLGLISSNELNEQNIISEVSRGVSRDDVLVQDLMISKYKLHAFDYEELSRANVSDVVSSLRNYGLRHCLVVERNQHQIKGVISANDIARALQVPLSLNERSSFGHLYNAIANH</sequence>
<evidence type="ECO:0000256" key="1">
    <source>
        <dbReference type="PROSITE-ProRule" id="PRU00703"/>
    </source>
</evidence>
<dbReference type="InterPro" id="IPR000644">
    <property type="entry name" value="CBS_dom"/>
</dbReference>
<dbReference type="AlphaFoldDB" id="A0A6N8F9W6"/>
<evidence type="ECO:0000259" key="2">
    <source>
        <dbReference type="PROSITE" id="PS51371"/>
    </source>
</evidence>
<proteinExistence type="predicted"/>
<feature type="domain" description="CBS" evidence="2">
    <location>
        <begin position="108"/>
        <end position="171"/>
    </location>
</feature>
<dbReference type="RefSeq" id="WP_155696165.1">
    <property type="nucleotide sequence ID" value="NZ_WOCD01000005.1"/>
</dbReference>